<name>A0ABW5Q3P6_9BACI</name>
<keyword evidence="1" id="KW-0732">Signal</keyword>
<feature type="chain" id="PRO_5045144067" evidence="1">
    <location>
        <begin position="25"/>
        <end position="182"/>
    </location>
</feature>
<dbReference type="EMBL" id="JBHUMX010000041">
    <property type="protein sequence ID" value="MFD2630208.1"/>
    <property type="molecule type" value="Genomic_DNA"/>
</dbReference>
<gene>
    <name evidence="2" type="ORF">ACFSUN_15585</name>
</gene>
<evidence type="ECO:0000313" key="3">
    <source>
        <dbReference type="Proteomes" id="UP001597451"/>
    </source>
</evidence>
<evidence type="ECO:0000313" key="2">
    <source>
        <dbReference type="EMBL" id="MFD2630208.1"/>
    </source>
</evidence>
<dbReference type="Proteomes" id="UP001597451">
    <property type="component" value="Unassembled WGS sequence"/>
</dbReference>
<organism evidence="2 3">
    <name type="scientific">Oceanobacillus kapialis</name>
    <dbReference type="NCBI Taxonomy" id="481353"/>
    <lineage>
        <taxon>Bacteria</taxon>
        <taxon>Bacillati</taxon>
        <taxon>Bacillota</taxon>
        <taxon>Bacilli</taxon>
        <taxon>Bacillales</taxon>
        <taxon>Bacillaceae</taxon>
        <taxon>Oceanobacillus</taxon>
    </lineage>
</organism>
<accession>A0ABW5Q3P6</accession>
<comment type="caution">
    <text evidence="2">The sequence shown here is derived from an EMBL/GenBank/DDBJ whole genome shotgun (WGS) entry which is preliminary data.</text>
</comment>
<evidence type="ECO:0000256" key="1">
    <source>
        <dbReference type="SAM" id="SignalP"/>
    </source>
</evidence>
<protein>
    <submittedName>
        <fullName evidence="2">Uncharacterized protein</fullName>
    </submittedName>
</protein>
<feature type="signal peptide" evidence="1">
    <location>
        <begin position="1"/>
        <end position="24"/>
    </location>
</feature>
<reference evidence="3" key="1">
    <citation type="journal article" date="2019" name="Int. J. Syst. Evol. Microbiol.">
        <title>The Global Catalogue of Microorganisms (GCM) 10K type strain sequencing project: providing services to taxonomists for standard genome sequencing and annotation.</title>
        <authorList>
            <consortium name="The Broad Institute Genomics Platform"/>
            <consortium name="The Broad Institute Genome Sequencing Center for Infectious Disease"/>
            <person name="Wu L."/>
            <person name="Ma J."/>
        </authorList>
    </citation>
    <scope>NUCLEOTIDE SEQUENCE [LARGE SCALE GENOMIC DNA]</scope>
    <source>
        <strain evidence="3">TISTR 1858</strain>
    </source>
</reference>
<proteinExistence type="predicted"/>
<sequence>MQYKFIISLLLLLFITAGCTDESAKPKDYYLSLVGESQHWRIKGYEIELSEDSFMAGNGFLDMKNEDKYMTNSFDIEVRAVINDVDQIIQKSKWAGENIDIAVENTGKILEKSYVDKQGNPITLEDIKKVYLVLKWHDIKNRKEQQEQIELYHAEENNFSWGWFKKGKSSTHKDIEMVENFT</sequence>
<dbReference type="PROSITE" id="PS51257">
    <property type="entry name" value="PROKAR_LIPOPROTEIN"/>
    <property type="match status" value="1"/>
</dbReference>
<dbReference type="RefSeq" id="WP_379563201.1">
    <property type="nucleotide sequence ID" value="NZ_JBHUMX010000041.1"/>
</dbReference>
<keyword evidence="3" id="KW-1185">Reference proteome</keyword>